<dbReference type="Proteomes" id="UP000228930">
    <property type="component" value="Unassembled WGS sequence"/>
</dbReference>
<name>A0A2M6UIY5_9BRAD</name>
<gene>
    <name evidence="1" type="ORF">TSA1_30140</name>
</gene>
<proteinExistence type="predicted"/>
<dbReference type="RefSeq" id="WP_100179659.1">
    <property type="nucleotide sequence ID" value="NZ_LFJC01000003.1"/>
</dbReference>
<dbReference type="EMBL" id="LFJC01000003">
    <property type="protein sequence ID" value="PIT04538.1"/>
    <property type="molecule type" value="Genomic_DNA"/>
</dbReference>
<protein>
    <submittedName>
        <fullName evidence="1">Uncharacterized protein</fullName>
    </submittedName>
</protein>
<evidence type="ECO:0000313" key="1">
    <source>
        <dbReference type="EMBL" id="PIT04538.1"/>
    </source>
</evidence>
<dbReference type="AlphaFoldDB" id="A0A2M6UIY5"/>
<organism evidence="1 2">
    <name type="scientific">Bradyrhizobium nitroreducens</name>
    <dbReference type="NCBI Taxonomy" id="709803"/>
    <lineage>
        <taxon>Bacteria</taxon>
        <taxon>Pseudomonadati</taxon>
        <taxon>Pseudomonadota</taxon>
        <taxon>Alphaproteobacteria</taxon>
        <taxon>Hyphomicrobiales</taxon>
        <taxon>Nitrobacteraceae</taxon>
        <taxon>Bradyrhizobium</taxon>
    </lineage>
</organism>
<sequence length="75" mass="8282">MKKPTNQLDEIEPRAIQRADIAPADGFSLVVDGHFKTHYGSETAAREAGAELLGRFPMLQILIYDAASRTRSPLQ</sequence>
<accession>A0A2M6UIY5</accession>
<evidence type="ECO:0000313" key="2">
    <source>
        <dbReference type="Proteomes" id="UP000228930"/>
    </source>
</evidence>
<keyword evidence="2" id="KW-1185">Reference proteome</keyword>
<comment type="caution">
    <text evidence="1">The sequence shown here is derived from an EMBL/GenBank/DDBJ whole genome shotgun (WGS) entry which is preliminary data.</text>
</comment>
<reference evidence="1 2" key="1">
    <citation type="submission" date="2015-06" db="EMBL/GenBank/DDBJ databases">
        <title>Comparative genome analysis of nirS-carrying Bradyrhizobium sp. strains.</title>
        <authorList>
            <person name="Ishii S."/>
            <person name="Jang J."/>
            <person name="Nishizawa T."/>
            <person name="Senoo K."/>
        </authorList>
    </citation>
    <scope>NUCLEOTIDE SEQUENCE [LARGE SCALE GENOMIC DNA]</scope>
    <source>
        <strain evidence="1 2">TSA1</strain>
    </source>
</reference>